<name>A0AAW0DZ91_9AGAR</name>
<sequence length="263" mass="28495">MANNVSINVAGGTGGDGGISSHGFAGGGGLGQGPTLNQHLYAYGSSGRDVTTAQNRSLASASEIYTSEMLLQKRGYPLFCPAPQAHHPNMNGGIAIGDVGCITSEGGFDYLFNVFSSANAHCPDGFDPLKLDNPNRLNTSLSEVERDDIDPGAYFSSTVQHENGDPMEYIFHCSSTHGAMLTLPCGAQRQQLKNGVKSLRRYAIENARSWYRYIDNDLGRDIDNGDLFLVTGHEKVRSWGMAHYSEHQFERSKVQPQVSTCAR</sequence>
<evidence type="ECO:0000313" key="2">
    <source>
        <dbReference type="EMBL" id="KAK7056125.1"/>
    </source>
</evidence>
<dbReference type="EMBL" id="JAWWNJ010000005">
    <property type="protein sequence ID" value="KAK7056124.1"/>
    <property type="molecule type" value="Genomic_DNA"/>
</dbReference>
<dbReference type="Proteomes" id="UP001362999">
    <property type="component" value="Unassembled WGS sequence"/>
</dbReference>
<keyword evidence="3" id="KW-1185">Reference proteome</keyword>
<dbReference type="AlphaFoldDB" id="A0AAW0DZ91"/>
<evidence type="ECO:0000313" key="1">
    <source>
        <dbReference type="EMBL" id="KAK7056124.1"/>
    </source>
</evidence>
<accession>A0AAW0DZ91</accession>
<proteinExistence type="predicted"/>
<organism evidence="1 3">
    <name type="scientific">Favolaschia claudopus</name>
    <dbReference type="NCBI Taxonomy" id="2862362"/>
    <lineage>
        <taxon>Eukaryota</taxon>
        <taxon>Fungi</taxon>
        <taxon>Dikarya</taxon>
        <taxon>Basidiomycota</taxon>
        <taxon>Agaricomycotina</taxon>
        <taxon>Agaricomycetes</taxon>
        <taxon>Agaricomycetidae</taxon>
        <taxon>Agaricales</taxon>
        <taxon>Marasmiineae</taxon>
        <taxon>Mycenaceae</taxon>
        <taxon>Favolaschia</taxon>
    </lineage>
</organism>
<evidence type="ECO:0000313" key="3">
    <source>
        <dbReference type="Proteomes" id="UP001362999"/>
    </source>
</evidence>
<reference evidence="1 3" key="1">
    <citation type="journal article" date="2024" name="J Genomics">
        <title>Draft genome sequencing and assembly of Favolaschia claudopus CIRM-BRFM 2984 isolated from oak limbs.</title>
        <authorList>
            <person name="Navarro D."/>
            <person name="Drula E."/>
            <person name="Chaduli D."/>
            <person name="Cazenave R."/>
            <person name="Ahrendt S."/>
            <person name="Wang J."/>
            <person name="Lipzen A."/>
            <person name="Daum C."/>
            <person name="Barry K."/>
            <person name="Grigoriev I.V."/>
            <person name="Favel A."/>
            <person name="Rosso M.N."/>
            <person name="Martin F."/>
        </authorList>
    </citation>
    <scope>NUCLEOTIDE SEQUENCE [LARGE SCALE GENOMIC DNA]</scope>
    <source>
        <strain evidence="1 3">CIRM-BRFM 2984</strain>
    </source>
</reference>
<gene>
    <name evidence="1" type="ORF">R3P38DRAFT_1376820</name>
    <name evidence="2" type="ORF">R3P38DRAFT_1376866</name>
</gene>
<protein>
    <submittedName>
        <fullName evidence="1">Uncharacterized protein</fullName>
    </submittedName>
</protein>
<comment type="caution">
    <text evidence="1">The sequence shown here is derived from an EMBL/GenBank/DDBJ whole genome shotgun (WGS) entry which is preliminary data.</text>
</comment>
<dbReference type="EMBL" id="JAWWNJ010000005">
    <property type="protein sequence ID" value="KAK7056125.1"/>
    <property type="molecule type" value="Genomic_DNA"/>
</dbReference>